<evidence type="ECO:0000256" key="5">
    <source>
        <dbReference type="ARBA" id="ARBA00023136"/>
    </source>
</evidence>
<dbReference type="AlphaFoldDB" id="A0A1G2E424"/>
<dbReference type="Gene3D" id="1.10.3730.20">
    <property type="match status" value="1"/>
</dbReference>
<reference evidence="7 8" key="1">
    <citation type="journal article" date="2016" name="Nat. Commun.">
        <title>Thousands of microbial genomes shed light on interconnected biogeochemical processes in an aquifer system.</title>
        <authorList>
            <person name="Anantharaman K."/>
            <person name="Brown C.T."/>
            <person name="Hug L.A."/>
            <person name="Sharon I."/>
            <person name="Castelle C.J."/>
            <person name="Probst A.J."/>
            <person name="Thomas B.C."/>
            <person name="Singh A."/>
            <person name="Wilkins M.J."/>
            <person name="Karaoz U."/>
            <person name="Brodie E.L."/>
            <person name="Williams K.H."/>
            <person name="Hubbard S.S."/>
            <person name="Banfield J.F."/>
        </authorList>
    </citation>
    <scope>NUCLEOTIDE SEQUENCE [LARGE SCALE GENOMIC DNA]</scope>
</reference>
<feature type="transmembrane region" description="Helical" evidence="6">
    <location>
        <begin position="80"/>
        <end position="101"/>
    </location>
</feature>
<organism evidence="7 8">
    <name type="scientific">Candidatus Nealsonbacteria bacterium RIFCSPHIGHO2_01_FULL_43_31</name>
    <dbReference type="NCBI Taxonomy" id="1801665"/>
    <lineage>
        <taxon>Bacteria</taxon>
        <taxon>Candidatus Nealsoniibacteriota</taxon>
    </lineage>
</organism>
<evidence type="ECO:0000256" key="6">
    <source>
        <dbReference type="SAM" id="Phobius"/>
    </source>
</evidence>
<feature type="transmembrane region" description="Helical" evidence="6">
    <location>
        <begin position="42"/>
        <end position="73"/>
    </location>
</feature>
<name>A0A1G2E424_9BACT</name>
<dbReference type="SUPFAM" id="SSF103481">
    <property type="entry name" value="Multidrug resistance efflux transporter EmrE"/>
    <property type="match status" value="1"/>
</dbReference>
<evidence type="ECO:0000313" key="7">
    <source>
        <dbReference type="EMBL" id="OGZ20001.1"/>
    </source>
</evidence>
<evidence type="ECO:0000256" key="1">
    <source>
        <dbReference type="ARBA" id="ARBA00004651"/>
    </source>
</evidence>
<dbReference type="GO" id="GO:0022857">
    <property type="term" value="F:transmembrane transporter activity"/>
    <property type="evidence" value="ECO:0007669"/>
    <property type="project" value="InterPro"/>
</dbReference>
<proteinExistence type="predicted"/>
<evidence type="ECO:0000256" key="3">
    <source>
        <dbReference type="ARBA" id="ARBA00022692"/>
    </source>
</evidence>
<dbReference type="InterPro" id="IPR037185">
    <property type="entry name" value="EmrE-like"/>
</dbReference>
<accession>A0A1G2E424</accession>
<keyword evidence="3 6" id="KW-0812">Transmembrane</keyword>
<keyword evidence="2" id="KW-1003">Cell membrane</keyword>
<gene>
    <name evidence="7" type="ORF">A2654_02175</name>
</gene>
<comment type="caution">
    <text evidence="7">The sequence shown here is derived from an EMBL/GenBank/DDBJ whole genome shotgun (WGS) entry which is preliminary data.</text>
</comment>
<dbReference type="Proteomes" id="UP000178721">
    <property type="component" value="Unassembled WGS sequence"/>
</dbReference>
<comment type="subcellular location">
    <subcellularLocation>
        <location evidence="1">Cell membrane</location>
        <topology evidence="1">Multi-pass membrane protein</topology>
    </subcellularLocation>
</comment>
<evidence type="ECO:0000313" key="8">
    <source>
        <dbReference type="Proteomes" id="UP000178721"/>
    </source>
</evidence>
<evidence type="ECO:0000256" key="4">
    <source>
        <dbReference type="ARBA" id="ARBA00022989"/>
    </source>
</evidence>
<protein>
    <recommendedName>
        <fullName evidence="9">EamA domain-containing protein</fullName>
    </recommendedName>
</protein>
<dbReference type="PANTHER" id="PTHR30561:SF9">
    <property type="entry name" value="4-AMINO-4-DEOXY-L-ARABINOSE-PHOSPHOUNDECAPRENOL FLIPPASE SUBUNIT ARNF-RELATED"/>
    <property type="match status" value="1"/>
</dbReference>
<evidence type="ECO:0000256" key="2">
    <source>
        <dbReference type="ARBA" id="ARBA00022475"/>
    </source>
</evidence>
<sequence length="131" mass="14904">MIFRKFLYVIILVSLSSSGQLLLKKGALNFDWLNLEFSVRGLFALILGIAQNGWLLGGLFFLGLTFLLYLLILSRVQLNIIYPVMVSGSIILITLASRLFFQEFLSFWQFSGIFFIIFGIFLVFSQRTSSA</sequence>
<dbReference type="PANTHER" id="PTHR30561">
    <property type="entry name" value="SMR FAMILY PROTON-DEPENDENT DRUG EFFLUX TRANSPORTER SUGE"/>
    <property type="match status" value="1"/>
</dbReference>
<dbReference type="EMBL" id="MHMA01000029">
    <property type="protein sequence ID" value="OGZ20001.1"/>
    <property type="molecule type" value="Genomic_DNA"/>
</dbReference>
<keyword evidence="4 6" id="KW-1133">Transmembrane helix</keyword>
<evidence type="ECO:0008006" key="9">
    <source>
        <dbReference type="Google" id="ProtNLM"/>
    </source>
</evidence>
<dbReference type="InterPro" id="IPR000390">
    <property type="entry name" value="Small_drug/metabolite_transptr"/>
</dbReference>
<keyword evidence="5 6" id="KW-0472">Membrane</keyword>
<feature type="transmembrane region" description="Helical" evidence="6">
    <location>
        <begin position="107"/>
        <end position="125"/>
    </location>
</feature>
<dbReference type="GO" id="GO:0005886">
    <property type="term" value="C:plasma membrane"/>
    <property type="evidence" value="ECO:0007669"/>
    <property type="project" value="UniProtKB-SubCell"/>
</dbReference>